<dbReference type="RefSeq" id="WP_371940666.1">
    <property type="nucleotide sequence ID" value="NZ_JAXCEH010000005.1"/>
</dbReference>
<dbReference type="EMBL" id="JAXCEH010000005">
    <property type="protein sequence ID" value="MFA1554275.1"/>
    <property type="molecule type" value="Genomic_DNA"/>
</dbReference>
<evidence type="ECO:0000313" key="1">
    <source>
        <dbReference type="EMBL" id="MFA1554275.1"/>
    </source>
</evidence>
<dbReference type="Proteomes" id="UP001569904">
    <property type="component" value="Unassembled WGS sequence"/>
</dbReference>
<accession>A0ABV4QUI3</accession>
<protein>
    <submittedName>
        <fullName evidence="1">Uncharacterized protein</fullName>
    </submittedName>
</protein>
<gene>
    <name evidence="1" type="ORF">SM436_11315</name>
</gene>
<organism evidence="1 2">
    <name type="scientific">Actinomadura chokoriensis</name>
    <dbReference type="NCBI Taxonomy" id="454156"/>
    <lineage>
        <taxon>Bacteria</taxon>
        <taxon>Bacillati</taxon>
        <taxon>Actinomycetota</taxon>
        <taxon>Actinomycetes</taxon>
        <taxon>Streptosporangiales</taxon>
        <taxon>Thermomonosporaceae</taxon>
        <taxon>Actinomadura</taxon>
    </lineage>
</organism>
<comment type="caution">
    <text evidence="1">The sequence shown here is derived from an EMBL/GenBank/DDBJ whole genome shotgun (WGS) entry which is preliminary data.</text>
</comment>
<keyword evidence="2" id="KW-1185">Reference proteome</keyword>
<evidence type="ECO:0000313" key="2">
    <source>
        <dbReference type="Proteomes" id="UP001569904"/>
    </source>
</evidence>
<name>A0ABV4QUI3_9ACTN</name>
<reference evidence="1 2" key="1">
    <citation type="submission" date="2023-11" db="EMBL/GenBank/DDBJ databases">
        <title>Actinomadura monticuli sp. nov., isolated from volcanic ash.</title>
        <authorList>
            <person name="Lee S.D."/>
            <person name="Yang H."/>
            <person name="Kim I.S."/>
        </authorList>
    </citation>
    <scope>NUCLEOTIDE SEQUENCE [LARGE SCALE GENOMIC DNA]</scope>
    <source>
        <strain evidence="1 2">DSM 45346</strain>
    </source>
</reference>
<proteinExistence type="predicted"/>
<sequence>MIVLIVDGGTDIALASRLNLDLDRFPPPTPVSLTRAVGRWDRPVRAEDHQEPKYTGYMFGRSRAT</sequence>